<comment type="caution">
    <text evidence="1">The sequence shown here is derived from an EMBL/GenBank/DDBJ whole genome shotgun (WGS) entry which is preliminary data.</text>
</comment>
<gene>
    <name evidence="1" type="ORF">FO440_14705</name>
</gene>
<dbReference type="Gene3D" id="2.60.120.200">
    <property type="match status" value="1"/>
</dbReference>
<dbReference type="Pfam" id="PF14099">
    <property type="entry name" value="Polysacc_lyase"/>
    <property type="match status" value="1"/>
</dbReference>
<dbReference type="Proteomes" id="UP000318733">
    <property type="component" value="Unassembled WGS sequence"/>
</dbReference>
<reference evidence="1 2" key="1">
    <citation type="submission" date="2019-07" db="EMBL/GenBank/DDBJ databases">
        <authorList>
            <person name="Huq M.A."/>
        </authorList>
    </citation>
    <scope>NUCLEOTIDE SEQUENCE [LARGE SCALE GENOMIC DNA]</scope>
    <source>
        <strain evidence="1 2">MAH-19</strain>
    </source>
</reference>
<dbReference type="RefSeq" id="WP_144249019.1">
    <property type="nucleotide sequence ID" value="NZ_VLPK01000002.1"/>
</dbReference>
<evidence type="ECO:0000313" key="2">
    <source>
        <dbReference type="Proteomes" id="UP000318733"/>
    </source>
</evidence>
<evidence type="ECO:0000313" key="1">
    <source>
        <dbReference type="EMBL" id="TSJ40981.1"/>
    </source>
</evidence>
<protein>
    <submittedName>
        <fullName evidence="1">Uncharacterized protein</fullName>
    </submittedName>
</protein>
<dbReference type="InterPro" id="IPR025975">
    <property type="entry name" value="Polysacc_lyase"/>
</dbReference>
<keyword evidence="2" id="KW-1185">Reference proteome</keyword>
<accession>A0A556MM33</accession>
<dbReference type="AlphaFoldDB" id="A0A556MM33"/>
<dbReference type="EMBL" id="VLPK01000002">
    <property type="protein sequence ID" value="TSJ40981.1"/>
    <property type="molecule type" value="Genomic_DNA"/>
</dbReference>
<sequence length="307" mass="33739">MSKDFTGKNAFFKQSKSMLLLIVSLWLSCKKEAVPVAGKDSSGITTTVSASSYAVTVQNKPVAIFDAALTAKGDLSAYQKTPGDPFTAMVINPACISVVNDPVYSSKRKVMLMNVNVQDNAGITKNPRAQVQTPMSYTDGQTIYVGFSVRFTQTFWTYFLTFSEFYGAPYIGTSPFRLGIQGSNIVAVATDLGKEKNLYQNQMQANVWYDFVYREVLSTDPSKGQVQVWLRKQGQTGFSEILPSTGLATITAANLTGPNYHKLACYYDKDNTYTDASKKTHVSNLKMYLANHKIGSSFDTVAPALIK</sequence>
<name>A0A556MM33_9SPHI</name>
<dbReference type="PROSITE" id="PS51257">
    <property type="entry name" value="PROKAR_LIPOPROTEIN"/>
    <property type="match status" value="1"/>
</dbReference>
<proteinExistence type="predicted"/>
<organism evidence="1 2">
    <name type="scientific">Mucilaginibacter corticis</name>
    <dbReference type="NCBI Taxonomy" id="2597670"/>
    <lineage>
        <taxon>Bacteria</taxon>
        <taxon>Pseudomonadati</taxon>
        <taxon>Bacteroidota</taxon>
        <taxon>Sphingobacteriia</taxon>
        <taxon>Sphingobacteriales</taxon>
        <taxon>Sphingobacteriaceae</taxon>
        <taxon>Mucilaginibacter</taxon>
    </lineage>
</organism>